<name>A0A1E5T5I4_9BACT</name>
<reference evidence="6 7" key="1">
    <citation type="submission" date="2016-08" db="EMBL/GenBank/DDBJ databases">
        <title>Draft genome of Fabibacter sp. strain SK-8.</title>
        <authorList>
            <person name="Wong S.-K."/>
            <person name="Hamasaki K."/>
            <person name="Yoshizawa S."/>
        </authorList>
    </citation>
    <scope>NUCLEOTIDE SEQUENCE [LARGE SCALE GENOMIC DNA]</scope>
    <source>
        <strain evidence="6 7">SK-8</strain>
    </source>
</reference>
<dbReference type="PANTHER" id="PTHR45625">
    <property type="entry name" value="PEPTIDYL-PROLYL CIS-TRANS ISOMERASE-RELATED"/>
    <property type="match status" value="1"/>
</dbReference>
<proteinExistence type="inferred from homology"/>
<evidence type="ECO:0000313" key="6">
    <source>
        <dbReference type="EMBL" id="OEK06635.1"/>
    </source>
</evidence>
<keyword evidence="7" id="KW-1185">Reference proteome</keyword>
<dbReference type="PROSITE" id="PS50072">
    <property type="entry name" value="CSA_PPIASE_2"/>
    <property type="match status" value="1"/>
</dbReference>
<dbReference type="CDD" id="cd00317">
    <property type="entry name" value="cyclophilin"/>
    <property type="match status" value="1"/>
</dbReference>
<dbReference type="Gene3D" id="2.40.100.10">
    <property type="entry name" value="Cyclophilin-like"/>
    <property type="match status" value="2"/>
</dbReference>
<dbReference type="PANTHER" id="PTHR45625:SF4">
    <property type="entry name" value="PEPTIDYLPROLYL ISOMERASE DOMAIN AND WD REPEAT-CONTAINING PROTEIN 1"/>
    <property type="match status" value="1"/>
</dbReference>
<dbReference type="EC" id="5.2.1.8" evidence="2"/>
<sequence>MKNRLAQALMMAFVALMIVGCGDSNSSSESVEGNDFLVTIATDFGDMKVILYDETPEHKANFLKLTNEGFFDSLLFHRVIKGFMIQGGDPESRGATLDQRLGSGGPGYKVPAEIKPNLFHKKGALAAAREPDQVNPEKASSGSQFYIVHGSVTPRERLEGVNQNKIFEAYRQLMTNTPNDPLAMEYKETLTNYPGNDSIQAKVDATLDQLSAKTGILFELPEEQIEAYSTIGGYPPLDGGYTVFGEVISGLEVIDAIANVETKAKQVEDRPIEDVKMVVSVGEVPRAEIEEKYNYKYPTSVANQ</sequence>
<evidence type="ECO:0000259" key="5">
    <source>
        <dbReference type="PROSITE" id="PS50072"/>
    </source>
</evidence>
<dbReference type="GO" id="GO:0006457">
    <property type="term" value="P:protein folding"/>
    <property type="evidence" value="ECO:0007669"/>
    <property type="project" value="InterPro"/>
</dbReference>
<keyword evidence="3" id="KW-0697">Rotamase</keyword>
<evidence type="ECO:0000256" key="1">
    <source>
        <dbReference type="ARBA" id="ARBA00007365"/>
    </source>
</evidence>
<feature type="domain" description="PPIase cyclophilin-type" evidence="5">
    <location>
        <begin position="45"/>
        <end position="277"/>
    </location>
</feature>
<dbReference type="GO" id="GO:0003755">
    <property type="term" value="F:peptidyl-prolyl cis-trans isomerase activity"/>
    <property type="evidence" value="ECO:0007669"/>
    <property type="project" value="UniProtKB-KW"/>
</dbReference>
<dbReference type="PROSITE" id="PS00170">
    <property type="entry name" value="CSA_PPIASE_1"/>
    <property type="match status" value="1"/>
</dbReference>
<dbReference type="InterPro" id="IPR029000">
    <property type="entry name" value="Cyclophilin-like_dom_sf"/>
</dbReference>
<gene>
    <name evidence="6" type="ORF">BFP71_02920</name>
</gene>
<evidence type="ECO:0000256" key="2">
    <source>
        <dbReference type="ARBA" id="ARBA00013194"/>
    </source>
</evidence>
<evidence type="ECO:0000256" key="3">
    <source>
        <dbReference type="ARBA" id="ARBA00023110"/>
    </source>
</evidence>
<accession>A0A1E5T5I4</accession>
<keyword evidence="4" id="KW-0413">Isomerase</keyword>
<comment type="similarity">
    <text evidence="1">Belongs to the cyclophilin-type PPIase family.</text>
</comment>
<dbReference type="Proteomes" id="UP000095552">
    <property type="component" value="Unassembled WGS sequence"/>
</dbReference>
<organism evidence="6 7">
    <name type="scientific">Roseivirga misakiensis</name>
    <dbReference type="NCBI Taxonomy" id="1563681"/>
    <lineage>
        <taxon>Bacteria</taxon>
        <taxon>Pseudomonadati</taxon>
        <taxon>Bacteroidota</taxon>
        <taxon>Cytophagia</taxon>
        <taxon>Cytophagales</taxon>
        <taxon>Roseivirgaceae</taxon>
        <taxon>Roseivirga</taxon>
    </lineage>
</organism>
<comment type="caution">
    <text evidence="6">The sequence shown here is derived from an EMBL/GenBank/DDBJ whole genome shotgun (WGS) entry which is preliminary data.</text>
</comment>
<dbReference type="Pfam" id="PF00160">
    <property type="entry name" value="Pro_isomerase"/>
    <property type="match status" value="2"/>
</dbReference>
<dbReference type="STRING" id="1563681.BFP71_02920"/>
<dbReference type="EMBL" id="MDGQ01000003">
    <property type="protein sequence ID" value="OEK06635.1"/>
    <property type="molecule type" value="Genomic_DNA"/>
</dbReference>
<dbReference type="AlphaFoldDB" id="A0A1E5T5I4"/>
<dbReference type="SUPFAM" id="SSF50891">
    <property type="entry name" value="Cyclophilin-like"/>
    <property type="match status" value="2"/>
</dbReference>
<evidence type="ECO:0000313" key="7">
    <source>
        <dbReference type="Proteomes" id="UP000095552"/>
    </source>
</evidence>
<evidence type="ECO:0000256" key="4">
    <source>
        <dbReference type="ARBA" id="ARBA00023235"/>
    </source>
</evidence>
<dbReference type="InterPro" id="IPR002130">
    <property type="entry name" value="Cyclophilin-type_PPIase_dom"/>
</dbReference>
<dbReference type="PROSITE" id="PS51257">
    <property type="entry name" value="PROKAR_LIPOPROTEIN"/>
    <property type="match status" value="1"/>
</dbReference>
<dbReference type="InterPro" id="IPR044666">
    <property type="entry name" value="Cyclophilin_A-like"/>
</dbReference>
<dbReference type="InterPro" id="IPR020892">
    <property type="entry name" value="Cyclophilin-type_PPIase_CS"/>
</dbReference>
<protein>
    <recommendedName>
        <fullName evidence="2">peptidylprolyl isomerase</fullName>
        <ecNumber evidence="2">5.2.1.8</ecNumber>
    </recommendedName>
</protein>
<dbReference type="RefSeq" id="WP_069833947.1">
    <property type="nucleotide sequence ID" value="NZ_MDGQ01000003.1"/>
</dbReference>